<evidence type="ECO:0000313" key="2">
    <source>
        <dbReference type="EMBL" id="ACZ43542.1"/>
    </source>
</evidence>
<dbReference type="OrthoDB" id="9134227at2"/>
<keyword evidence="3" id="KW-1185">Reference proteome</keyword>
<evidence type="ECO:0000313" key="3">
    <source>
        <dbReference type="Proteomes" id="UP000000323"/>
    </source>
</evidence>
<dbReference type="STRING" id="525904.Tter_2654"/>
<proteinExistence type="predicted"/>
<protein>
    <recommendedName>
        <fullName evidence="1">MrfA-like Zn-binding domain-containing protein</fullName>
    </recommendedName>
</protein>
<gene>
    <name evidence="2" type="ordered locus">Tter_2654</name>
</gene>
<dbReference type="Pfam" id="PF09369">
    <property type="entry name" value="MZB"/>
    <property type="match status" value="1"/>
</dbReference>
<organism evidence="2 3">
    <name type="scientific">Thermobaculum terrenum (strain ATCC BAA-798 / CCMEE 7001 / YNP1)</name>
    <dbReference type="NCBI Taxonomy" id="525904"/>
    <lineage>
        <taxon>Bacteria</taxon>
        <taxon>Bacillati</taxon>
        <taxon>Chloroflexota</taxon>
        <taxon>Chloroflexia</taxon>
        <taxon>Candidatus Thermobaculales</taxon>
        <taxon>Candidatus Thermobaculaceae</taxon>
        <taxon>Thermobaculum</taxon>
    </lineage>
</organism>
<accession>D1CIH1</accession>
<dbReference type="EMBL" id="CP001826">
    <property type="protein sequence ID" value="ACZ43542.1"/>
    <property type="molecule type" value="Genomic_DNA"/>
</dbReference>
<dbReference type="NCBIfam" id="NF038324">
    <property type="entry name" value="DrmB_fam"/>
    <property type="match status" value="1"/>
</dbReference>
<sequence>MNEAPIRRRQLITTSGVGGMITAPDGTSLLIAGLDHWYESRDGELKEDEFVVREWRLERLLGVSHFRLPPDFRKGGGDNLYISIPALRFPRWHRCILCNKLVKRKLTDSSRDRDHKCPKNNYGPCRLYQVPMVAVCPKGHMEDFPFVEWVHRTLHPTCQGPLKMYATGTGFSLGSIEISCEGCGKKRTLYGLVGSDVTRRSISILGSKQDIQDTSDMDVEPGKGYTCRGHKPWLGDGVPTSGCGEDMSLSMRTSTNVYFPNTIASLFIPKDTDTDHLRRLLESPSYIRTIETLLRANLRPSAQLLRRHHRPDPLEPYTDEDIDAVLEQIIQEMNTGQPDTKPEPSGEASLLQSEYQVLSSAKSRKNPSAKAQELITEKMDLDAYDAKVAEYLESVVLVKKLRVTRVFVGFSRYESLEIEFDPSMLWRNPPDPENRWLPADVSYGEGIFLALNSGRLQQWESAETVGQRVERIKANLRRFRGMSFLKRHAHPRHVLLHTLAHLLMRRLAFESGYSLTSLHERIYSEGDMAGILIYTSEGDVKGTLGGLVRMGLPQKLEGIFLRALEEATWCSSDPVCMESVGGDVLGLPSFNLAACHACALLPETSCQEMNHLLDRALVVGTPEDQDIGFFKDLVKTAIGIT</sequence>
<dbReference type="InterPro" id="IPR018973">
    <property type="entry name" value="MZB"/>
</dbReference>
<feature type="domain" description="MrfA-like Zn-binding" evidence="1">
    <location>
        <begin position="499"/>
        <end position="598"/>
    </location>
</feature>
<dbReference type="RefSeq" id="WP_012876573.1">
    <property type="nucleotide sequence ID" value="NC_013526.1"/>
</dbReference>
<dbReference type="KEGG" id="ttr:Tter_2654"/>
<evidence type="ECO:0000259" key="1">
    <source>
        <dbReference type="Pfam" id="PF09369"/>
    </source>
</evidence>
<reference evidence="3" key="1">
    <citation type="journal article" date="2010" name="Stand. Genomic Sci.">
        <title>Complete genome sequence of 'Thermobaculum terrenum' type strain (YNP1).</title>
        <authorList>
            <person name="Kiss H."/>
            <person name="Cleland D."/>
            <person name="Lapidus A."/>
            <person name="Lucas S."/>
            <person name="Glavina Del Rio T."/>
            <person name="Nolan M."/>
            <person name="Tice H."/>
            <person name="Han C."/>
            <person name="Goodwin L."/>
            <person name="Pitluck S."/>
            <person name="Liolios K."/>
            <person name="Ivanova N."/>
            <person name="Mavromatis K."/>
            <person name="Ovchinnikova G."/>
            <person name="Pati A."/>
            <person name="Chen A."/>
            <person name="Palaniappan K."/>
            <person name="Land M."/>
            <person name="Hauser L."/>
            <person name="Chang Y."/>
            <person name="Jeffries C."/>
            <person name="Lu M."/>
            <person name="Brettin T."/>
            <person name="Detter J."/>
            <person name="Goker M."/>
            <person name="Tindall B."/>
            <person name="Beck B."/>
            <person name="McDermott T."/>
            <person name="Woyke T."/>
            <person name="Bristow J."/>
            <person name="Eisen J."/>
            <person name="Markowitz V."/>
            <person name="Hugenholtz P."/>
            <person name="Kyrpides N."/>
            <person name="Klenk H."/>
            <person name="Cheng J."/>
        </authorList>
    </citation>
    <scope>NUCLEOTIDE SEQUENCE [LARGE SCALE GENOMIC DNA]</scope>
    <source>
        <strain evidence="3">ATCC BAA-798 / YNP1</strain>
    </source>
</reference>
<dbReference type="Proteomes" id="UP000000323">
    <property type="component" value="Chromosome 2"/>
</dbReference>
<dbReference type="InterPro" id="IPR047721">
    <property type="entry name" value="DrmB"/>
</dbReference>
<dbReference type="HOGENOM" id="CLU_020062_0_0_0"/>
<dbReference type="eggNOG" id="ENOG5030Q7X">
    <property type="taxonomic scope" value="Bacteria"/>
</dbReference>
<name>D1CIH1_THET1</name>
<dbReference type="AlphaFoldDB" id="D1CIH1"/>